<dbReference type="EMBL" id="CP111023">
    <property type="protein sequence ID" value="WAR21398.1"/>
    <property type="molecule type" value="Genomic_DNA"/>
</dbReference>
<keyword evidence="1" id="KW-0812">Transmembrane</keyword>
<dbReference type="Pfam" id="PF13347">
    <property type="entry name" value="MFS_2"/>
    <property type="match status" value="1"/>
</dbReference>
<feature type="transmembrane region" description="Helical" evidence="1">
    <location>
        <begin position="102"/>
        <end position="121"/>
    </location>
</feature>
<dbReference type="InterPro" id="IPR040035">
    <property type="entry name" value="TMEM180"/>
</dbReference>
<dbReference type="PANTHER" id="PTHR28658">
    <property type="entry name" value="TRANSMEMBRANE PROTEIN 180"/>
    <property type="match status" value="1"/>
</dbReference>
<protein>
    <submittedName>
        <fullName evidence="2">MF13A-like protein</fullName>
    </submittedName>
</protein>
<keyword evidence="3" id="KW-1185">Reference proteome</keyword>
<dbReference type="Proteomes" id="UP001164746">
    <property type="component" value="Chromosome 12"/>
</dbReference>
<feature type="transmembrane region" description="Helical" evidence="1">
    <location>
        <begin position="307"/>
        <end position="326"/>
    </location>
</feature>
<dbReference type="InterPro" id="IPR036259">
    <property type="entry name" value="MFS_trans_sf"/>
</dbReference>
<evidence type="ECO:0000313" key="2">
    <source>
        <dbReference type="EMBL" id="WAR21398.1"/>
    </source>
</evidence>
<gene>
    <name evidence="2" type="ORF">MAR_015372</name>
</gene>
<feature type="transmembrane region" description="Helical" evidence="1">
    <location>
        <begin position="191"/>
        <end position="211"/>
    </location>
</feature>
<name>A0ABY7FL45_MYAAR</name>
<accession>A0ABY7FL45</accession>
<keyword evidence="1" id="KW-1133">Transmembrane helix</keyword>
<feature type="transmembrane region" description="Helical" evidence="1">
    <location>
        <begin position="20"/>
        <end position="39"/>
    </location>
</feature>
<feature type="transmembrane region" description="Helical" evidence="1">
    <location>
        <begin position="276"/>
        <end position="295"/>
    </location>
</feature>
<keyword evidence="1" id="KW-0472">Membrane</keyword>
<sequence>MKEKSRMQNGGPVVGIPIDVAYGSLSFFTTVVHNIFLLYHVDMFVSVYKIDKASFWLGEMIFLIWNSLNDPVFGWISDKRYLSSAGNNHQSVQSIVLRRLDALLWTGPMFAVSFLAFWVQWAAPGLQFVICLCLYDGFLTMIDLHHSALLADLAISAKARTKLNSRSSFFSILGSGSVFLSYAVWNKDNLRTFRIFCLVLSLICLVGFGLMTKVLKNIFIQNSDKMVLKESSHERFEPVKSEGRKLASFVFHCHFNSNFFPLFLENLLGDAISPGLGSVLIGISFVAPHINNLYFLSLCRRWGVYSVIRLLFVVKLAISLVMFLAGPNHVWLLCVFIASNRVFTEGTCKLLNLVISDLVDEDFVLHHRHQPVSALMFGTAALLSKPGQTLAPLGMIYLNLVVRQGPSRYKVDSTLLSRKSINSLYTCGLCNYSAARVDPVLSTWQTAPYSEGCKGGGTQI</sequence>
<organism evidence="2 3">
    <name type="scientific">Mya arenaria</name>
    <name type="common">Soft-shell clam</name>
    <dbReference type="NCBI Taxonomy" id="6604"/>
    <lineage>
        <taxon>Eukaryota</taxon>
        <taxon>Metazoa</taxon>
        <taxon>Spiralia</taxon>
        <taxon>Lophotrochozoa</taxon>
        <taxon>Mollusca</taxon>
        <taxon>Bivalvia</taxon>
        <taxon>Autobranchia</taxon>
        <taxon>Heteroconchia</taxon>
        <taxon>Euheterodonta</taxon>
        <taxon>Imparidentia</taxon>
        <taxon>Neoheterodontei</taxon>
        <taxon>Myida</taxon>
        <taxon>Myoidea</taxon>
        <taxon>Myidae</taxon>
        <taxon>Mya</taxon>
    </lineage>
</organism>
<feature type="transmembrane region" description="Helical" evidence="1">
    <location>
        <begin position="167"/>
        <end position="185"/>
    </location>
</feature>
<evidence type="ECO:0000256" key="1">
    <source>
        <dbReference type="SAM" id="Phobius"/>
    </source>
</evidence>
<dbReference type="Gene3D" id="1.20.1250.20">
    <property type="entry name" value="MFS general substrate transporter like domains"/>
    <property type="match status" value="1"/>
</dbReference>
<evidence type="ECO:0000313" key="3">
    <source>
        <dbReference type="Proteomes" id="UP001164746"/>
    </source>
</evidence>
<reference evidence="2" key="1">
    <citation type="submission" date="2022-11" db="EMBL/GenBank/DDBJ databases">
        <title>Centuries of genome instability and evolution in soft-shell clam transmissible cancer (bioRxiv).</title>
        <authorList>
            <person name="Hart S.F.M."/>
            <person name="Yonemitsu M.A."/>
            <person name="Giersch R.M."/>
            <person name="Beal B.F."/>
            <person name="Arriagada G."/>
            <person name="Davis B.W."/>
            <person name="Ostrander E.A."/>
            <person name="Goff S.P."/>
            <person name="Metzger M.J."/>
        </authorList>
    </citation>
    <scope>NUCLEOTIDE SEQUENCE</scope>
    <source>
        <strain evidence="2">MELC-2E11</strain>
        <tissue evidence="2">Siphon/mantle</tissue>
    </source>
</reference>
<proteinExistence type="predicted"/>
<dbReference type="PANTHER" id="PTHR28658:SF3">
    <property type="entry name" value="TRANSMEMBRANE PROTEIN 180"/>
    <property type="match status" value="1"/>
</dbReference>
<dbReference type="SUPFAM" id="SSF103473">
    <property type="entry name" value="MFS general substrate transporter"/>
    <property type="match status" value="1"/>
</dbReference>